<evidence type="ECO:0000256" key="6">
    <source>
        <dbReference type="ARBA" id="ARBA00022556"/>
    </source>
</evidence>
<dbReference type="InterPro" id="IPR027417">
    <property type="entry name" value="P-loop_NTPase"/>
</dbReference>
<accession>A0ABM7SCG1</accession>
<keyword evidence="7 13" id="KW-0808">Transferase</keyword>
<evidence type="ECO:0000256" key="2">
    <source>
        <dbReference type="ARBA" id="ARBA00004870"/>
    </source>
</evidence>
<keyword evidence="5 13" id="KW-0444">Lipid biosynthesis</keyword>
<sequence length="292" mass="32884">MKSIVVGNLSVGGTGKTPHIEYLIRLLRDKKVATLSRGYGRTTKGFILADATVDATTIGDEPFQFFSKFKNIAVAVDGNRTNGIQQLEKLVNPEVVLLDDAFQHRKVTAGFYVLLTDYNHLFADDFILPFGNLREPSMGKKRADLIIVTKCPNDITDLAKEKIKQKLKVDVPVYFSHIVYDEMVYNANSQLRLAEMNQSKLIIAGIANPTSFIEKLKNEGDEVLIYSDHHEFSAQEIETIKARATNKIIITTEKDYMRLQGKIDDAILYYLPIKVALDNTSQFDKTILDYVG</sequence>
<comment type="similarity">
    <text evidence="13">Belongs to the LpxK family.</text>
</comment>
<name>A0ABM7SCG1_9FLAO</name>
<evidence type="ECO:0000256" key="9">
    <source>
        <dbReference type="ARBA" id="ARBA00022777"/>
    </source>
</evidence>
<gene>
    <name evidence="13 14" type="primary">lpxK</name>
    <name evidence="14" type="ORF">KK2020170_13260</name>
</gene>
<dbReference type="EMBL" id="AP024749">
    <property type="protein sequence ID" value="BCY28458.1"/>
    <property type="molecule type" value="Genomic_DNA"/>
</dbReference>
<comment type="function">
    <text evidence="1 13">Transfers the gamma-phosphate of ATP to the 4'-position of a tetraacyldisaccharide 1-phosphate intermediate (termed DS-1-P) to form tetraacyldisaccharide 1,4'-bis-phosphate (lipid IVA).</text>
</comment>
<evidence type="ECO:0000256" key="8">
    <source>
        <dbReference type="ARBA" id="ARBA00022741"/>
    </source>
</evidence>
<evidence type="ECO:0000256" key="4">
    <source>
        <dbReference type="ARBA" id="ARBA00016436"/>
    </source>
</evidence>
<keyword evidence="6 13" id="KW-0441">Lipid A biosynthesis</keyword>
<evidence type="ECO:0000313" key="15">
    <source>
        <dbReference type="Proteomes" id="UP000825258"/>
    </source>
</evidence>
<protein>
    <recommendedName>
        <fullName evidence="4 13">Tetraacyldisaccharide 4'-kinase</fullName>
        <ecNumber evidence="3 13">2.7.1.130</ecNumber>
    </recommendedName>
    <alternativeName>
        <fullName evidence="12 13">Lipid A 4'-kinase</fullName>
    </alternativeName>
</protein>
<keyword evidence="9 13" id="KW-0418">Kinase</keyword>
<evidence type="ECO:0000256" key="12">
    <source>
        <dbReference type="ARBA" id="ARBA00029757"/>
    </source>
</evidence>
<dbReference type="PANTHER" id="PTHR42724:SF1">
    <property type="entry name" value="TETRAACYLDISACCHARIDE 4'-KINASE, MITOCHONDRIAL-RELATED"/>
    <property type="match status" value="1"/>
</dbReference>
<evidence type="ECO:0000313" key="14">
    <source>
        <dbReference type="EMBL" id="BCY28458.1"/>
    </source>
</evidence>
<evidence type="ECO:0000256" key="7">
    <source>
        <dbReference type="ARBA" id="ARBA00022679"/>
    </source>
</evidence>
<comment type="pathway">
    <text evidence="2 13">Glycolipid biosynthesis; lipid IV(A) biosynthesis; lipid IV(A) from (3R)-3-hydroxytetradecanoyl-[acyl-carrier-protein] and UDP-N-acetyl-alpha-D-glucosamine: step 6/6.</text>
</comment>
<keyword evidence="15" id="KW-1185">Reference proteome</keyword>
<proteinExistence type="inferred from homology"/>
<keyword evidence="8 13" id="KW-0547">Nucleotide-binding</keyword>
<evidence type="ECO:0000256" key="13">
    <source>
        <dbReference type="HAMAP-Rule" id="MF_00409"/>
    </source>
</evidence>
<dbReference type="PANTHER" id="PTHR42724">
    <property type="entry name" value="TETRAACYLDISACCHARIDE 4'-KINASE"/>
    <property type="match status" value="1"/>
</dbReference>
<dbReference type="NCBIfam" id="TIGR00682">
    <property type="entry name" value="lpxK"/>
    <property type="match status" value="1"/>
</dbReference>
<keyword evidence="10 13" id="KW-0067">ATP-binding</keyword>
<evidence type="ECO:0000256" key="1">
    <source>
        <dbReference type="ARBA" id="ARBA00002274"/>
    </source>
</evidence>
<evidence type="ECO:0000256" key="3">
    <source>
        <dbReference type="ARBA" id="ARBA00012071"/>
    </source>
</evidence>
<dbReference type="SUPFAM" id="SSF52540">
    <property type="entry name" value="P-loop containing nucleoside triphosphate hydrolases"/>
    <property type="match status" value="1"/>
</dbReference>
<feature type="binding site" evidence="13">
    <location>
        <begin position="10"/>
        <end position="17"/>
    </location>
    <ligand>
        <name>ATP</name>
        <dbReference type="ChEBI" id="CHEBI:30616"/>
    </ligand>
</feature>
<dbReference type="EC" id="2.7.1.130" evidence="3 13"/>
<evidence type="ECO:0000256" key="5">
    <source>
        <dbReference type="ARBA" id="ARBA00022516"/>
    </source>
</evidence>
<reference evidence="14 15" key="1">
    <citation type="submission" date="2021-06" db="EMBL/GenBank/DDBJ databases">
        <title>Whole genome sequences of Flavobacterium sp. KK2020170 and assembly.</title>
        <authorList>
            <person name="Kitahara K."/>
            <person name="Miyoshi S."/>
            <person name="Uesaka K."/>
        </authorList>
    </citation>
    <scope>NUCLEOTIDE SEQUENCE [LARGE SCALE GENOMIC DNA]</scope>
    <source>
        <strain evidence="14 15">KK2020170</strain>
    </source>
</reference>
<keyword evidence="11 13" id="KW-0443">Lipid metabolism</keyword>
<organism evidence="14 15">
    <name type="scientific">Flavobacterium okayamense</name>
    <dbReference type="NCBI Taxonomy" id="2830782"/>
    <lineage>
        <taxon>Bacteria</taxon>
        <taxon>Pseudomonadati</taxon>
        <taxon>Bacteroidota</taxon>
        <taxon>Flavobacteriia</taxon>
        <taxon>Flavobacteriales</taxon>
        <taxon>Flavobacteriaceae</taxon>
        <taxon>Flavobacterium</taxon>
    </lineage>
</organism>
<dbReference type="InterPro" id="IPR003758">
    <property type="entry name" value="LpxK"/>
</dbReference>
<evidence type="ECO:0000256" key="11">
    <source>
        <dbReference type="ARBA" id="ARBA00023098"/>
    </source>
</evidence>
<dbReference type="Pfam" id="PF02606">
    <property type="entry name" value="LpxK"/>
    <property type="match status" value="1"/>
</dbReference>
<evidence type="ECO:0000256" key="10">
    <source>
        <dbReference type="ARBA" id="ARBA00022840"/>
    </source>
</evidence>
<comment type="catalytic activity">
    <reaction evidence="13">
        <text>a lipid A disaccharide + ATP = a lipid IVA + ADP + H(+)</text>
        <dbReference type="Rhea" id="RHEA:67840"/>
        <dbReference type="ChEBI" id="CHEBI:15378"/>
        <dbReference type="ChEBI" id="CHEBI:30616"/>
        <dbReference type="ChEBI" id="CHEBI:176343"/>
        <dbReference type="ChEBI" id="CHEBI:176425"/>
        <dbReference type="ChEBI" id="CHEBI:456216"/>
        <dbReference type="EC" id="2.7.1.130"/>
    </reaction>
</comment>
<dbReference type="Proteomes" id="UP000825258">
    <property type="component" value="Chromosome"/>
</dbReference>
<dbReference type="HAMAP" id="MF_00409">
    <property type="entry name" value="LpxK"/>
    <property type="match status" value="1"/>
</dbReference>